<dbReference type="Gene3D" id="1.20.1080.10">
    <property type="entry name" value="Glycerol uptake facilitator protein"/>
    <property type="match status" value="1"/>
</dbReference>
<dbReference type="InterPro" id="IPR000425">
    <property type="entry name" value="MIP"/>
</dbReference>
<sequence length="353" mass="38204">MEILHNLLISYQGNKSRFHKSCFHQSPPAATAASSSSTTRDYPNFIPQSGEFQCKGLANIETTIRVLAGITASAILNAILPGSLAVGCGLGVETKVWQGLVIEALLTGILTITVLFLAVEKHRATPFAPVAIGLVLFATHMFGVVFTGAAMNSARAFGPDVITGFKSYHWIYWIGPSIGSIVAAMIYLFLKSVEYESFNPKQDSDQVHDSPDLQGIEVKMRRRNTHYEKNNEFGYPAGGAQNPMPANFGLVSAPFPTSIYRGNMTDVCAPANPLPYESSRPQSPALRPRNGAPSISGGMSTIASARQLNTKGFSHNGAHIEHHENVNRTEELSPMTDGFVHERRTQNPTGSVC</sequence>
<dbReference type="EMBL" id="VSWC01000196">
    <property type="protein sequence ID" value="KAA1066565.1"/>
    <property type="molecule type" value="Genomic_DNA"/>
</dbReference>
<proteinExistence type="inferred from homology"/>
<keyword evidence="5 8" id="KW-0472">Membrane</keyword>
<keyword evidence="6" id="KW-0813">Transport</keyword>
<evidence type="ECO:0000313" key="10">
    <source>
        <dbReference type="Proteomes" id="UP000324748"/>
    </source>
</evidence>
<protein>
    <recommendedName>
        <fullName evidence="11">Aquaporin</fullName>
    </recommendedName>
</protein>
<evidence type="ECO:0008006" key="11">
    <source>
        <dbReference type="Google" id="ProtNLM"/>
    </source>
</evidence>
<dbReference type="AlphaFoldDB" id="A0A5B0LQC1"/>
<name>A0A5B0LQC1_PUCGR</name>
<evidence type="ECO:0000256" key="1">
    <source>
        <dbReference type="ARBA" id="ARBA00004141"/>
    </source>
</evidence>
<dbReference type="Pfam" id="PF00230">
    <property type="entry name" value="MIP"/>
    <property type="match status" value="1"/>
</dbReference>
<evidence type="ECO:0000256" key="8">
    <source>
        <dbReference type="SAM" id="Phobius"/>
    </source>
</evidence>
<dbReference type="PRINTS" id="PR00783">
    <property type="entry name" value="MINTRINSICP"/>
</dbReference>
<keyword evidence="10" id="KW-1185">Reference proteome</keyword>
<comment type="subcellular location">
    <subcellularLocation>
        <location evidence="1">Membrane</location>
        <topology evidence="1">Multi-pass membrane protein</topology>
    </subcellularLocation>
</comment>
<comment type="similarity">
    <text evidence="2 6">Belongs to the MIP/aquaporin (TC 1.A.8) family.</text>
</comment>
<evidence type="ECO:0000256" key="7">
    <source>
        <dbReference type="SAM" id="MobiDB-lite"/>
    </source>
</evidence>
<feature type="transmembrane region" description="Helical" evidence="8">
    <location>
        <begin position="170"/>
        <end position="190"/>
    </location>
</feature>
<comment type="caution">
    <text evidence="9">The sequence shown here is derived from an EMBL/GenBank/DDBJ whole genome shotgun (WGS) entry which is preliminary data.</text>
</comment>
<dbReference type="PANTHER" id="PTHR19139:SF199">
    <property type="entry name" value="MIP17260P"/>
    <property type="match status" value="1"/>
</dbReference>
<evidence type="ECO:0000256" key="5">
    <source>
        <dbReference type="ARBA" id="ARBA00023136"/>
    </source>
</evidence>
<dbReference type="GO" id="GO:0005886">
    <property type="term" value="C:plasma membrane"/>
    <property type="evidence" value="ECO:0007669"/>
    <property type="project" value="TreeGrafter"/>
</dbReference>
<feature type="transmembrane region" description="Helical" evidence="8">
    <location>
        <begin position="130"/>
        <end position="150"/>
    </location>
</feature>
<organism evidence="9 10">
    <name type="scientific">Puccinia graminis f. sp. tritici</name>
    <dbReference type="NCBI Taxonomy" id="56615"/>
    <lineage>
        <taxon>Eukaryota</taxon>
        <taxon>Fungi</taxon>
        <taxon>Dikarya</taxon>
        <taxon>Basidiomycota</taxon>
        <taxon>Pucciniomycotina</taxon>
        <taxon>Pucciniomycetes</taxon>
        <taxon>Pucciniales</taxon>
        <taxon>Pucciniaceae</taxon>
        <taxon>Puccinia</taxon>
    </lineage>
</organism>
<evidence type="ECO:0000256" key="2">
    <source>
        <dbReference type="ARBA" id="ARBA00006175"/>
    </source>
</evidence>
<evidence type="ECO:0000313" key="9">
    <source>
        <dbReference type="EMBL" id="KAA1066565.1"/>
    </source>
</evidence>
<dbReference type="PANTHER" id="PTHR19139">
    <property type="entry name" value="AQUAPORIN TRANSPORTER"/>
    <property type="match status" value="1"/>
</dbReference>
<feature type="region of interest" description="Disordered" evidence="7">
    <location>
        <begin position="272"/>
        <end position="297"/>
    </location>
</feature>
<dbReference type="OrthoDB" id="3222at2759"/>
<feature type="transmembrane region" description="Helical" evidence="8">
    <location>
        <begin position="64"/>
        <end position="84"/>
    </location>
</feature>
<dbReference type="InterPro" id="IPR034294">
    <property type="entry name" value="Aquaporin_transptr"/>
</dbReference>
<keyword evidence="4 8" id="KW-1133">Transmembrane helix</keyword>
<dbReference type="SUPFAM" id="SSF81338">
    <property type="entry name" value="Aquaporin-like"/>
    <property type="match status" value="1"/>
</dbReference>
<evidence type="ECO:0000256" key="6">
    <source>
        <dbReference type="RuleBase" id="RU000477"/>
    </source>
</evidence>
<gene>
    <name evidence="9" type="ORF">PGT21_033744</name>
</gene>
<reference evidence="9 10" key="1">
    <citation type="submission" date="2019-05" db="EMBL/GenBank/DDBJ databases">
        <title>Emergence of the Ug99 lineage of the wheat stem rust pathogen through somatic hybridization.</title>
        <authorList>
            <person name="Li F."/>
            <person name="Upadhyaya N.M."/>
            <person name="Sperschneider J."/>
            <person name="Matny O."/>
            <person name="Nguyen-Phuc H."/>
            <person name="Mago R."/>
            <person name="Raley C."/>
            <person name="Miller M.E."/>
            <person name="Silverstein K.A.T."/>
            <person name="Henningsen E."/>
            <person name="Hirsch C.D."/>
            <person name="Visser B."/>
            <person name="Pretorius Z.A."/>
            <person name="Steffenson B.J."/>
            <person name="Schwessinger B."/>
            <person name="Dodds P.N."/>
            <person name="Figueroa M."/>
        </authorList>
    </citation>
    <scope>NUCLEOTIDE SEQUENCE [LARGE SCALE GENOMIC DNA]</scope>
    <source>
        <strain evidence="9">21-0</strain>
    </source>
</reference>
<evidence type="ECO:0000256" key="3">
    <source>
        <dbReference type="ARBA" id="ARBA00022692"/>
    </source>
</evidence>
<dbReference type="InterPro" id="IPR023271">
    <property type="entry name" value="Aquaporin-like"/>
</dbReference>
<dbReference type="GO" id="GO:0015250">
    <property type="term" value="F:water channel activity"/>
    <property type="evidence" value="ECO:0007669"/>
    <property type="project" value="TreeGrafter"/>
</dbReference>
<dbReference type="Proteomes" id="UP000324748">
    <property type="component" value="Unassembled WGS sequence"/>
</dbReference>
<keyword evidence="3 6" id="KW-0812">Transmembrane</keyword>
<feature type="transmembrane region" description="Helical" evidence="8">
    <location>
        <begin position="96"/>
        <end position="118"/>
    </location>
</feature>
<accession>A0A5B0LQC1</accession>
<evidence type="ECO:0000256" key="4">
    <source>
        <dbReference type="ARBA" id="ARBA00022989"/>
    </source>
</evidence>